<dbReference type="Proteomes" id="UP000006241">
    <property type="component" value="Unassembled WGS sequence"/>
</dbReference>
<dbReference type="AlphaFoldDB" id="C2G2X0"/>
<protein>
    <recommendedName>
        <fullName evidence="3">SsrA-binding protein</fullName>
    </recommendedName>
</protein>
<dbReference type="HOGENOM" id="CLU_211076_0_0_10"/>
<accession>C2G2X0</accession>
<proteinExistence type="predicted"/>
<evidence type="ECO:0000313" key="1">
    <source>
        <dbReference type="EMBL" id="EEI90339.1"/>
    </source>
</evidence>
<name>C2G2X0_SPHSI</name>
<organism evidence="1 2">
    <name type="scientific">Sphingobacterium spiritivorum ATCC 33300</name>
    <dbReference type="NCBI Taxonomy" id="525372"/>
    <lineage>
        <taxon>Bacteria</taxon>
        <taxon>Pseudomonadati</taxon>
        <taxon>Bacteroidota</taxon>
        <taxon>Sphingobacteriia</taxon>
        <taxon>Sphingobacteriales</taxon>
        <taxon>Sphingobacteriaceae</taxon>
        <taxon>Sphingobacterium</taxon>
    </lineage>
</organism>
<sequence>MRKSIFRLLAKINKVILPKLSKKDPTKLTKFQQAILAYRYFITTRALD</sequence>
<dbReference type="GeneID" id="95430774"/>
<gene>
    <name evidence="1" type="ORF">HMPREF0765_3926</name>
</gene>
<comment type="caution">
    <text evidence="1">The sequence shown here is derived from an EMBL/GenBank/DDBJ whole genome shotgun (WGS) entry which is preliminary data.</text>
</comment>
<evidence type="ECO:0000313" key="2">
    <source>
        <dbReference type="Proteomes" id="UP000006241"/>
    </source>
</evidence>
<reference evidence="1 2" key="1">
    <citation type="submission" date="2009-01" db="EMBL/GenBank/DDBJ databases">
        <authorList>
            <person name="Qin X."/>
            <person name="Bachman B."/>
            <person name="Battles P."/>
            <person name="Bell A."/>
            <person name="Bess C."/>
            <person name="Bickham C."/>
            <person name="Chaboub L."/>
            <person name="Chen D."/>
            <person name="Coyle M."/>
            <person name="Deiros D.R."/>
            <person name="Dinh H."/>
            <person name="Forbes L."/>
            <person name="Fowler G."/>
            <person name="Francisco L."/>
            <person name="Fu Q."/>
            <person name="Gubbala S."/>
            <person name="Hale W."/>
            <person name="Han Y."/>
            <person name="Hemphill L."/>
            <person name="Highlander S.K."/>
            <person name="Hirani K."/>
            <person name="Hogues M."/>
            <person name="Jackson L."/>
            <person name="Jakkamsetti A."/>
            <person name="Javaid M."/>
            <person name="Jiang H."/>
            <person name="Korchina V."/>
            <person name="Kovar C."/>
            <person name="Lara F."/>
            <person name="Lee S."/>
            <person name="Mata R."/>
            <person name="Mathew T."/>
            <person name="Moen C."/>
            <person name="Morales K."/>
            <person name="Munidasa M."/>
            <person name="Nazareth L."/>
            <person name="Ngo R."/>
            <person name="Nguyen L."/>
            <person name="Okwuonu G."/>
            <person name="Ongeri F."/>
            <person name="Patil S."/>
            <person name="Petrosino J."/>
            <person name="Pham C."/>
            <person name="Pham P."/>
            <person name="Pu L.-L."/>
            <person name="Puazo M."/>
            <person name="Raj R."/>
            <person name="Reid J."/>
            <person name="Rouhana J."/>
            <person name="Saada N."/>
            <person name="Shang Y."/>
            <person name="Simmons D."/>
            <person name="Thornton R."/>
            <person name="Warren J."/>
            <person name="Weissenberger G."/>
            <person name="Zhang J."/>
            <person name="Zhang L."/>
            <person name="Zhou C."/>
            <person name="Zhu D."/>
            <person name="Muzny D."/>
            <person name="Worley K."/>
            <person name="Gibbs R."/>
        </authorList>
    </citation>
    <scope>NUCLEOTIDE SEQUENCE [LARGE SCALE GENOMIC DNA]</scope>
    <source>
        <strain evidence="1 2">ATCC 33300</strain>
    </source>
</reference>
<dbReference type="RefSeq" id="WP_002995760.1">
    <property type="nucleotide sequence ID" value="NZ_GG668630.1"/>
</dbReference>
<dbReference type="EMBL" id="ACHB01000091">
    <property type="protein sequence ID" value="EEI90339.1"/>
    <property type="molecule type" value="Genomic_DNA"/>
</dbReference>
<evidence type="ECO:0008006" key="3">
    <source>
        <dbReference type="Google" id="ProtNLM"/>
    </source>
</evidence>